<evidence type="ECO:0000313" key="5">
    <source>
        <dbReference type="EMBL" id="ARD22681.1"/>
    </source>
</evidence>
<evidence type="ECO:0000256" key="2">
    <source>
        <dbReference type="ARBA" id="ARBA00022676"/>
    </source>
</evidence>
<organism evidence="5 6">
    <name type="scientific">Shewanella japonica</name>
    <dbReference type="NCBI Taxonomy" id="93973"/>
    <lineage>
        <taxon>Bacteria</taxon>
        <taxon>Pseudomonadati</taxon>
        <taxon>Pseudomonadota</taxon>
        <taxon>Gammaproteobacteria</taxon>
        <taxon>Alteromonadales</taxon>
        <taxon>Shewanellaceae</taxon>
        <taxon>Shewanella</taxon>
    </lineage>
</organism>
<name>A0ABM6JKC1_9GAMM</name>
<evidence type="ECO:0000259" key="4">
    <source>
        <dbReference type="Pfam" id="PF00535"/>
    </source>
</evidence>
<evidence type="ECO:0000256" key="3">
    <source>
        <dbReference type="ARBA" id="ARBA00022679"/>
    </source>
</evidence>
<feature type="domain" description="Glycosyltransferase 2-like" evidence="4">
    <location>
        <begin position="9"/>
        <end position="170"/>
    </location>
</feature>
<dbReference type="InterPro" id="IPR029044">
    <property type="entry name" value="Nucleotide-diphossugar_trans"/>
</dbReference>
<sequence>MTIDKKVDVIILSWDRAEDTKKAIISAVEQQNIDLNVYVVDQGSKIECVQDIETLVNEYPNVHLQKNITNTGVPEGRNQASELGNGDYIVSLDNDAEFLTAFELEKVVKAYDTRPKTAVIAFNIKRFGTESNDESSWSYGLSSVDWSNRDFFTTRFVGAGHAIRRSAFEQVNGYDNSLFFLHEEVDLSRRFINLGYEIEYLHNIGVGHKVSAEHRVAWNAGRWTYHARNKTYLSLKLKSPMLSVVFHSFLLQIDGLKKGMPIDTLKATYAGFKMYQKNKFYFNLAECAFNPDSEEYYRKYTPGADGSVPTRILRRIKGIIK</sequence>
<dbReference type="PANTHER" id="PTHR43179:SF12">
    <property type="entry name" value="GALACTOFURANOSYLTRANSFERASE GLFT2"/>
    <property type="match status" value="1"/>
</dbReference>
<dbReference type="InterPro" id="IPR001173">
    <property type="entry name" value="Glyco_trans_2-like"/>
</dbReference>
<dbReference type="SUPFAM" id="SSF53448">
    <property type="entry name" value="Nucleotide-diphospho-sugar transferases"/>
    <property type="match status" value="1"/>
</dbReference>
<reference evidence="5 6" key="1">
    <citation type="submission" date="2017-03" db="EMBL/GenBank/DDBJ databases">
        <title>Genome sequencing of Shewanella japonica KCTC 22435.</title>
        <authorList>
            <person name="Kim K.M."/>
        </authorList>
    </citation>
    <scope>NUCLEOTIDE SEQUENCE [LARGE SCALE GENOMIC DNA]</scope>
    <source>
        <strain evidence="5 6">KCTC 22435</strain>
    </source>
</reference>
<comment type="similarity">
    <text evidence="1">Belongs to the glycosyltransferase 2 family.</text>
</comment>
<dbReference type="EMBL" id="CP020472">
    <property type="protein sequence ID" value="ARD22681.1"/>
    <property type="molecule type" value="Genomic_DNA"/>
</dbReference>
<dbReference type="PANTHER" id="PTHR43179">
    <property type="entry name" value="RHAMNOSYLTRANSFERASE WBBL"/>
    <property type="match status" value="1"/>
</dbReference>
<dbReference type="Pfam" id="PF00535">
    <property type="entry name" value="Glycos_transf_2"/>
    <property type="match status" value="1"/>
</dbReference>
<dbReference type="Gene3D" id="3.90.550.10">
    <property type="entry name" value="Spore Coat Polysaccharide Biosynthesis Protein SpsA, Chain A"/>
    <property type="match status" value="1"/>
</dbReference>
<accession>A0ABM6JKC1</accession>
<dbReference type="RefSeq" id="WP_080915935.1">
    <property type="nucleotide sequence ID" value="NZ_CP020472.1"/>
</dbReference>
<evidence type="ECO:0000256" key="1">
    <source>
        <dbReference type="ARBA" id="ARBA00006739"/>
    </source>
</evidence>
<keyword evidence="6" id="KW-1185">Reference proteome</keyword>
<keyword evidence="3" id="KW-0808">Transferase</keyword>
<keyword evidence="2" id="KW-0328">Glycosyltransferase</keyword>
<proteinExistence type="inferred from homology"/>
<dbReference type="Proteomes" id="UP000191820">
    <property type="component" value="Chromosome"/>
</dbReference>
<gene>
    <name evidence="5" type="ORF">SJ2017_2391</name>
</gene>
<protein>
    <submittedName>
        <fullName evidence="5">Glycosyltransferase</fullName>
    </submittedName>
</protein>
<evidence type="ECO:0000313" key="6">
    <source>
        <dbReference type="Proteomes" id="UP000191820"/>
    </source>
</evidence>